<dbReference type="GO" id="GO:0071555">
    <property type="term" value="P:cell wall organization"/>
    <property type="evidence" value="ECO:0007669"/>
    <property type="project" value="UniProtKB-KW"/>
</dbReference>
<dbReference type="FunFam" id="3.30.470.20:FF:000008">
    <property type="entry name" value="D-alanine--D-alanine ligase"/>
    <property type="match status" value="1"/>
</dbReference>
<comment type="cofactor">
    <cofactor evidence="1">
        <name>Mn(2+)</name>
        <dbReference type="ChEBI" id="CHEBI:29035"/>
    </cofactor>
</comment>
<dbReference type="PIRSF" id="PIRSF039102">
    <property type="entry name" value="Ddl/VanB"/>
    <property type="match status" value="1"/>
</dbReference>
<evidence type="ECO:0000256" key="11">
    <source>
        <dbReference type="ARBA" id="ARBA00022840"/>
    </source>
</evidence>
<dbReference type="Gene3D" id="3.30.1490.20">
    <property type="entry name" value="ATP-grasp fold, A domain"/>
    <property type="match status" value="1"/>
</dbReference>
<dbReference type="Gene3D" id="3.30.470.20">
    <property type="entry name" value="ATP-grasp fold, B domain"/>
    <property type="match status" value="1"/>
</dbReference>
<dbReference type="Gene3D" id="3.40.50.20">
    <property type="match status" value="1"/>
</dbReference>
<dbReference type="Pfam" id="PF01820">
    <property type="entry name" value="Dala_Dala_lig_N"/>
    <property type="match status" value="1"/>
</dbReference>
<evidence type="ECO:0000256" key="5">
    <source>
        <dbReference type="ARBA" id="ARBA00010871"/>
    </source>
</evidence>
<keyword evidence="10 21" id="KW-0547">Nucleotide-binding</keyword>
<keyword evidence="12 20" id="KW-0460">Magnesium</keyword>
<evidence type="ECO:0000256" key="13">
    <source>
        <dbReference type="ARBA" id="ARBA00022960"/>
    </source>
</evidence>
<dbReference type="GO" id="GO:0009252">
    <property type="term" value="P:peptidoglycan biosynthetic process"/>
    <property type="evidence" value="ECO:0007669"/>
    <property type="project" value="UniProtKB-UniRule"/>
</dbReference>
<evidence type="ECO:0000256" key="12">
    <source>
        <dbReference type="ARBA" id="ARBA00022842"/>
    </source>
</evidence>
<dbReference type="PROSITE" id="PS00843">
    <property type="entry name" value="DALA_DALA_LIGASE_1"/>
    <property type="match status" value="1"/>
</dbReference>
<comment type="function">
    <text evidence="2 18">Cell wall formation.</text>
</comment>
<dbReference type="PROSITE" id="PS50975">
    <property type="entry name" value="ATP_GRASP"/>
    <property type="match status" value="1"/>
</dbReference>
<dbReference type="InterPro" id="IPR005905">
    <property type="entry name" value="D_ala_D_ala"/>
</dbReference>
<dbReference type="GO" id="GO:0046872">
    <property type="term" value="F:metal ion binding"/>
    <property type="evidence" value="ECO:0007669"/>
    <property type="project" value="UniProtKB-KW"/>
</dbReference>
<proteinExistence type="inferred from homology"/>
<evidence type="ECO:0000256" key="8">
    <source>
        <dbReference type="ARBA" id="ARBA00022598"/>
    </source>
</evidence>
<dbReference type="NCBIfam" id="TIGR01205">
    <property type="entry name" value="D_ala_D_alaTIGR"/>
    <property type="match status" value="1"/>
</dbReference>
<evidence type="ECO:0000256" key="9">
    <source>
        <dbReference type="ARBA" id="ARBA00022723"/>
    </source>
</evidence>
<evidence type="ECO:0000256" key="18">
    <source>
        <dbReference type="HAMAP-Rule" id="MF_00047"/>
    </source>
</evidence>
<dbReference type="SUPFAM" id="SSF56059">
    <property type="entry name" value="Glutathione synthetase ATP-binding domain-like"/>
    <property type="match status" value="1"/>
</dbReference>
<evidence type="ECO:0000256" key="6">
    <source>
        <dbReference type="ARBA" id="ARBA00012216"/>
    </source>
</evidence>
<dbReference type="NCBIfam" id="NF002378">
    <property type="entry name" value="PRK01372.1"/>
    <property type="match status" value="1"/>
</dbReference>
<evidence type="ECO:0000256" key="15">
    <source>
        <dbReference type="ARBA" id="ARBA00023211"/>
    </source>
</evidence>
<dbReference type="GO" id="GO:0005829">
    <property type="term" value="C:cytosol"/>
    <property type="evidence" value="ECO:0007669"/>
    <property type="project" value="TreeGrafter"/>
</dbReference>
<comment type="caution">
    <text evidence="23">The sequence shown here is derived from an EMBL/GenBank/DDBJ whole genome shotgun (WGS) entry which is preliminary data.</text>
</comment>
<reference evidence="23 24" key="1">
    <citation type="submission" date="2017-10" db="EMBL/GenBank/DDBJ databases">
        <title>Novel microbial diversity and functional potential in the marine mammal oral microbiome.</title>
        <authorList>
            <person name="Dudek N.K."/>
            <person name="Sun C.L."/>
            <person name="Burstein D."/>
            <person name="Kantor R.S."/>
            <person name="Aliaga Goltsman D.S."/>
            <person name="Bik E.M."/>
            <person name="Thomas B.C."/>
            <person name="Banfield J.F."/>
            <person name="Relman D.A."/>
        </authorList>
    </citation>
    <scope>NUCLEOTIDE SEQUENCE [LARGE SCALE GENOMIC DNA]</scope>
    <source>
        <strain evidence="23">DOLJORAL78_47_21</strain>
    </source>
</reference>
<feature type="binding site" evidence="20">
    <location>
        <position position="279"/>
    </location>
    <ligand>
        <name>Mg(2+)</name>
        <dbReference type="ChEBI" id="CHEBI:18420"/>
        <label>1</label>
    </ligand>
</feature>
<dbReference type="STRING" id="207954.MED92_15810"/>
<dbReference type="Proteomes" id="UP000243469">
    <property type="component" value="Unassembled WGS sequence"/>
</dbReference>
<evidence type="ECO:0000256" key="1">
    <source>
        <dbReference type="ARBA" id="ARBA00001936"/>
    </source>
</evidence>
<dbReference type="Pfam" id="PF07478">
    <property type="entry name" value="Dala_Dala_lig_C"/>
    <property type="match status" value="1"/>
</dbReference>
<dbReference type="InterPro" id="IPR011095">
    <property type="entry name" value="Dala_Dala_lig_C"/>
</dbReference>
<evidence type="ECO:0000256" key="17">
    <source>
        <dbReference type="ARBA" id="ARBA00047614"/>
    </source>
</evidence>
<feature type="binding site" evidence="20">
    <location>
        <position position="266"/>
    </location>
    <ligand>
        <name>Mg(2+)</name>
        <dbReference type="ChEBI" id="CHEBI:18420"/>
        <label>1</label>
    </ligand>
</feature>
<dbReference type="InterPro" id="IPR013815">
    <property type="entry name" value="ATP_grasp_subdomain_1"/>
</dbReference>
<keyword evidence="9 20" id="KW-0479">Metal-binding</keyword>
<feature type="active site" evidence="19">
    <location>
        <position position="159"/>
    </location>
</feature>
<name>A0A2G6JPS6_NEPCE</name>
<feature type="binding site" evidence="20">
    <location>
        <position position="281"/>
    </location>
    <ligand>
        <name>Mg(2+)</name>
        <dbReference type="ChEBI" id="CHEBI:18420"/>
        <label>2</label>
    </ligand>
</feature>
<feature type="active site" evidence="19">
    <location>
        <position position="26"/>
    </location>
</feature>
<evidence type="ECO:0000256" key="4">
    <source>
        <dbReference type="ARBA" id="ARBA00004752"/>
    </source>
</evidence>
<keyword evidence="7 18" id="KW-0963">Cytoplasm</keyword>
<dbReference type="GO" id="GO:0008360">
    <property type="term" value="P:regulation of cell shape"/>
    <property type="evidence" value="ECO:0007669"/>
    <property type="project" value="UniProtKB-KW"/>
</dbReference>
<evidence type="ECO:0000259" key="22">
    <source>
        <dbReference type="PROSITE" id="PS50975"/>
    </source>
</evidence>
<evidence type="ECO:0000256" key="19">
    <source>
        <dbReference type="PIRSR" id="PIRSR039102-1"/>
    </source>
</evidence>
<feature type="active site" evidence="19">
    <location>
        <position position="290"/>
    </location>
</feature>
<comment type="cofactor">
    <cofactor evidence="20">
        <name>Mg(2+)</name>
        <dbReference type="ChEBI" id="CHEBI:18420"/>
    </cofactor>
    <cofactor evidence="20">
        <name>Mn(2+)</name>
        <dbReference type="ChEBI" id="CHEBI:29035"/>
    </cofactor>
    <text evidence="20">Binds 2 magnesium or manganese ions per subunit.</text>
</comment>
<protein>
    <recommendedName>
        <fullName evidence="6 18">D-alanine--D-alanine ligase</fullName>
        <ecNumber evidence="6 18">6.3.2.4</ecNumber>
    </recommendedName>
    <alternativeName>
        <fullName evidence="18">D-Ala-D-Ala ligase</fullName>
    </alternativeName>
    <alternativeName>
        <fullName evidence="18">D-alanylalanine synthetase</fullName>
    </alternativeName>
</protein>
<evidence type="ECO:0000313" key="24">
    <source>
        <dbReference type="Proteomes" id="UP000243469"/>
    </source>
</evidence>
<dbReference type="InterPro" id="IPR000291">
    <property type="entry name" value="D-Ala_lig_Van_CS"/>
</dbReference>
<organism evidence="23 24">
    <name type="scientific">Neptuniibacter caesariensis</name>
    <dbReference type="NCBI Taxonomy" id="207954"/>
    <lineage>
        <taxon>Bacteria</taxon>
        <taxon>Pseudomonadati</taxon>
        <taxon>Pseudomonadota</taxon>
        <taxon>Gammaproteobacteria</taxon>
        <taxon>Oceanospirillales</taxon>
        <taxon>Oceanospirillaceae</taxon>
        <taxon>Neptuniibacter</taxon>
    </lineage>
</organism>
<dbReference type="SUPFAM" id="SSF52440">
    <property type="entry name" value="PreATP-grasp domain"/>
    <property type="match status" value="1"/>
</dbReference>
<dbReference type="PROSITE" id="PS00844">
    <property type="entry name" value="DALA_DALA_LIGASE_2"/>
    <property type="match status" value="1"/>
</dbReference>
<keyword evidence="11 21" id="KW-0067">ATP-binding</keyword>
<dbReference type="InterPro" id="IPR016185">
    <property type="entry name" value="PreATP-grasp_dom_sf"/>
</dbReference>
<keyword evidence="8 18" id="KW-0436">Ligase</keyword>
<comment type="pathway">
    <text evidence="4 18">Cell wall biogenesis; peptidoglycan biosynthesis.</text>
</comment>
<dbReference type="InterPro" id="IPR011761">
    <property type="entry name" value="ATP-grasp"/>
</dbReference>
<dbReference type="PANTHER" id="PTHR23132:SF23">
    <property type="entry name" value="D-ALANINE--D-ALANINE LIGASE B"/>
    <property type="match status" value="1"/>
</dbReference>
<accession>A0A2G6JPS6</accession>
<evidence type="ECO:0000256" key="16">
    <source>
        <dbReference type="ARBA" id="ARBA00023316"/>
    </source>
</evidence>
<evidence type="ECO:0000256" key="21">
    <source>
        <dbReference type="PROSITE-ProRule" id="PRU00409"/>
    </source>
</evidence>
<evidence type="ECO:0000256" key="2">
    <source>
        <dbReference type="ARBA" id="ARBA00003921"/>
    </source>
</evidence>
<dbReference type="EC" id="6.3.2.4" evidence="6 18"/>
<evidence type="ECO:0000313" key="23">
    <source>
        <dbReference type="EMBL" id="PIE25408.1"/>
    </source>
</evidence>
<keyword evidence="14 18" id="KW-0573">Peptidoglycan synthesis</keyword>
<feature type="binding site" evidence="20">
    <location>
        <position position="279"/>
    </location>
    <ligand>
        <name>Mg(2+)</name>
        <dbReference type="ChEBI" id="CHEBI:18420"/>
        <label>2</label>
    </ligand>
</feature>
<evidence type="ECO:0000256" key="10">
    <source>
        <dbReference type="ARBA" id="ARBA00022741"/>
    </source>
</evidence>
<feature type="domain" description="ATP-grasp" evidence="22">
    <location>
        <begin position="117"/>
        <end position="312"/>
    </location>
</feature>
<comment type="subcellular location">
    <subcellularLocation>
        <location evidence="3 18">Cytoplasm</location>
    </subcellularLocation>
</comment>
<keyword evidence="16 18" id="KW-0961">Cell wall biogenesis/degradation</keyword>
<dbReference type="PANTHER" id="PTHR23132">
    <property type="entry name" value="D-ALANINE--D-ALANINE LIGASE"/>
    <property type="match status" value="1"/>
</dbReference>
<dbReference type="GO" id="GO:0008716">
    <property type="term" value="F:D-alanine-D-alanine ligase activity"/>
    <property type="evidence" value="ECO:0007669"/>
    <property type="project" value="UniProtKB-UniRule"/>
</dbReference>
<gene>
    <name evidence="18" type="primary">ddl</name>
    <name evidence="23" type="ORF">CSA60_00420</name>
</gene>
<evidence type="ECO:0000256" key="7">
    <source>
        <dbReference type="ARBA" id="ARBA00022490"/>
    </source>
</evidence>
<sequence length="315" mass="34391">MAFQVDEKLRNELGRVAVIYGGNSSERSVSLKSGAAVLSALTRAGVDAFGIDLYGETGDENPFGQLQKEPFDRAFLILHGPVGEDGTLQGALEMLGKPYTGSGVAASAIGMDKLRTKLIWLGHNLPTPPFAVISEDQDLSEVARRLGWPMIVKPAHEGSSLGMSKVRSESELSEALRAAEKFDRSVIAERWMSGGEYTVAILDGKALPPIQLITQRDFYDFDAKYVADDTQYRFAHDLSAEQEDELKRLAEKAFLTVGCRGWGRVDVMRDSHGAFQLLEVNTAPGMTDHSLVPMAAREQGISFEELVVEIVKTAV</sequence>
<dbReference type="UniPathway" id="UPA00219"/>
<comment type="catalytic activity">
    <reaction evidence="17 18">
        <text>2 D-alanine + ATP = D-alanyl-D-alanine + ADP + phosphate + H(+)</text>
        <dbReference type="Rhea" id="RHEA:11224"/>
        <dbReference type="ChEBI" id="CHEBI:15378"/>
        <dbReference type="ChEBI" id="CHEBI:30616"/>
        <dbReference type="ChEBI" id="CHEBI:43474"/>
        <dbReference type="ChEBI" id="CHEBI:57416"/>
        <dbReference type="ChEBI" id="CHEBI:57822"/>
        <dbReference type="ChEBI" id="CHEBI:456216"/>
        <dbReference type="EC" id="6.3.2.4"/>
    </reaction>
</comment>
<evidence type="ECO:0000256" key="20">
    <source>
        <dbReference type="PIRSR" id="PIRSR039102-3"/>
    </source>
</evidence>
<dbReference type="InterPro" id="IPR011127">
    <property type="entry name" value="Dala_Dala_lig_N"/>
</dbReference>
<evidence type="ECO:0000256" key="3">
    <source>
        <dbReference type="ARBA" id="ARBA00004496"/>
    </source>
</evidence>
<dbReference type="HAMAP" id="MF_00047">
    <property type="entry name" value="Dala_Dala_lig"/>
    <property type="match status" value="1"/>
</dbReference>
<evidence type="ECO:0000256" key="14">
    <source>
        <dbReference type="ARBA" id="ARBA00022984"/>
    </source>
</evidence>
<dbReference type="AlphaFoldDB" id="A0A2G6JPS6"/>
<comment type="similarity">
    <text evidence="5 18">Belongs to the D-alanine--D-alanine ligase family.</text>
</comment>
<keyword evidence="15 20" id="KW-0464">Manganese</keyword>
<dbReference type="GO" id="GO:0005524">
    <property type="term" value="F:ATP binding"/>
    <property type="evidence" value="ECO:0007669"/>
    <property type="project" value="UniProtKB-UniRule"/>
</dbReference>
<keyword evidence="13 18" id="KW-0133">Cell shape</keyword>
<dbReference type="EMBL" id="PDSH01000005">
    <property type="protein sequence ID" value="PIE25408.1"/>
    <property type="molecule type" value="Genomic_DNA"/>
</dbReference>